<name>A0ABR6XUK0_9BURK</name>
<keyword evidence="3" id="KW-0540">Nuclease</keyword>
<dbReference type="Gene3D" id="3.40.50.1010">
    <property type="entry name" value="5'-nuclease"/>
    <property type="match status" value="1"/>
</dbReference>
<protein>
    <submittedName>
        <fullName evidence="9">Type II toxin-antitoxin system VapC family toxin</fullName>
    </submittedName>
</protein>
<evidence type="ECO:0000313" key="10">
    <source>
        <dbReference type="Proteomes" id="UP000643610"/>
    </source>
</evidence>
<dbReference type="Pfam" id="PF01850">
    <property type="entry name" value="PIN"/>
    <property type="match status" value="1"/>
</dbReference>
<dbReference type="RefSeq" id="WP_186892185.1">
    <property type="nucleotide sequence ID" value="NZ_JACOFU010000008.1"/>
</dbReference>
<dbReference type="SUPFAM" id="SSF88723">
    <property type="entry name" value="PIN domain-like"/>
    <property type="match status" value="1"/>
</dbReference>
<evidence type="ECO:0000256" key="2">
    <source>
        <dbReference type="ARBA" id="ARBA00022649"/>
    </source>
</evidence>
<evidence type="ECO:0000313" key="9">
    <source>
        <dbReference type="EMBL" id="MBC3833134.1"/>
    </source>
</evidence>
<accession>A0ABR6XUK0</accession>
<comment type="similarity">
    <text evidence="7">Belongs to the PINc/VapC protein family.</text>
</comment>
<evidence type="ECO:0000256" key="5">
    <source>
        <dbReference type="ARBA" id="ARBA00022801"/>
    </source>
</evidence>
<keyword evidence="6" id="KW-0460">Magnesium</keyword>
<dbReference type="EMBL" id="JACOFU010000008">
    <property type="protein sequence ID" value="MBC3833134.1"/>
    <property type="molecule type" value="Genomic_DNA"/>
</dbReference>
<proteinExistence type="inferred from homology"/>
<keyword evidence="10" id="KW-1185">Reference proteome</keyword>
<evidence type="ECO:0000256" key="1">
    <source>
        <dbReference type="ARBA" id="ARBA00001946"/>
    </source>
</evidence>
<comment type="cofactor">
    <cofactor evidence="1">
        <name>Mg(2+)</name>
        <dbReference type="ChEBI" id="CHEBI:18420"/>
    </cofactor>
</comment>
<sequence>MYLLDTNVVSELRKPRPHGAVVAWLESVDEAKLFLSAVTIGEIQAGIELTREQDPDKAAEIQTWLELLAAAYNVLPMDGFAFRDWAQLMHRKSDTLYEDAMIAATARVNNLIVVTRNVADFKSLGVEVFNPFAKAGR</sequence>
<organism evidence="9 10">
    <name type="scientific">Undibacterium amnicola</name>
    <dbReference type="NCBI Taxonomy" id="1834038"/>
    <lineage>
        <taxon>Bacteria</taxon>
        <taxon>Pseudomonadati</taxon>
        <taxon>Pseudomonadota</taxon>
        <taxon>Betaproteobacteria</taxon>
        <taxon>Burkholderiales</taxon>
        <taxon>Oxalobacteraceae</taxon>
        <taxon>Undibacterium</taxon>
    </lineage>
</organism>
<keyword evidence="2" id="KW-1277">Toxin-antitoxin system</keyword>
<evidence type="ECO:0000256" key="3">
    <source>
        <dbReference type="ARBA" id="ARBA00022722"/>
    </source>
</evidence>
<dbReference type="CDD" id="cd18746">
    <property type="entry name" value="PIN_VapC4-5_FitB-like"/>
    <property type="match status" value="1"/>
</dbReference>
<dbReference type="InterPro" id="IPR050556">
    <property type="entry name" value="Type_II_TA_system_RNase"/>
</dbReference>
<dbReference type="PANTHER" id="PTHR33653:SF1">
    <property type="entry name" value="RIBONUCLEASE VAPC2"/>
    <property type="match status" value="1"/>
</dbReference>
<evidence type="ECO:0000256" key="7">
    <source>
        <dbReference type="ARBA" id="ARBA00038093"/>
    </source>
</evidence>
<evidence type="ECO:0000256" key="6">
    <source>
        <dbReference type="ARBA" id="ARBA00022842"/>
    </source>
</evidence>
<comment type="caution">
    <text evidence="9">The sequence shown here is derived from an EMBL/GenBank/DDBJ whole genome shotgun (WGS) entry which is preliminary data.</text>
</comment>
<feature type="domain" description="PIN" evidence="8">
    <location>
        <begin position="2"/>
        <end position="118"/>
    </location>
</feature>
<dbReference type="Proteomes" id="UP000643610">
    <property type="component" value="Unassembled WGS sequence"/>
</dbReference>
<dbReference type="PANTHER" id="PTHR33653">
    <property type="entry name" value="RIBONUCLEASE VAPC2"/>
    <property type="match status" value="1"/>
</dbReference>
<gene>
    <name evidence="9" type="ORF">H8K33_16620</name>
</gene>
<keyword evidence="5" id="KW-0378">Hydrolase</keyword>
<dbReference type="InterPro" id="IPR029060">
    <property type="entry name" value="PIN-like_dom_sf"/>
</dbReference>
<reference evidence="9 10" key="1">
    <citation type="submission" date="2020-08" db="EMBL/GenBank/DDBJ databases">
        <title>Novel species isolated from subtropical streams in China.</title>
        <authorList>
            <person name="Lu H."/>
        </authorList>
    </citation>
    <scope>NUCLEOTIDE SEQUENCE [LARGE SCALE GENOMIC DNA]</scope>
    <source>
        <strain evidence="9 10">KCTC 52442</strain>
    </source>
</reference>
<dbReference type="InterPro" id="IPR002716">
    <property type="entry name" value="PIN_dom"/>
</dbReference>
<evidence type="ECO:0000256" key="4">
    <source>
        <dbReference type="ARBA" id="ARBA00022723"/>
    </source>
</evidence>
<keyword evidence="4" id="KW-0479">Metal-binding</keyword>
<evidence type="ECO:0000259" key="8">
    <source>
        <dbReference type="Pfam" id="PF01850"/>
    </source>
</evidence>